<dbReference type="NCBIfam" id="NF002169">
    <property type="entry name" value="PRK01002.1"/>
    <property type="match status" value="1"/>
</dbReference>
<evidence type="ECO:0000256" key="2">
    <source>
        <dbReference type="ARBA" id="ARBA00022596"/>
    </source>
</evidence>
<dbReference type="Gene3D" id="1.10.1220.10">
    <property type="entry name" value="Met repressor-like"/>
    <property type="match status" value="1"/>
</dbReference>
<dbReference type="Gene3D" id="3.30.70.1150">
    <property type="entry name" value="ACT-like. Chain A, domain 2"/>
    <property type="match status" value="1"/>
</dbReference>
<evidence type="ECO:0000256" key="6">
    <source>
        <dbReference type="ARBA" id="ARBA00023163"/>
    </source>
</evidence>
<dbReference type="HAMAP" id="MF_00476">
    <property type="entry name" value="NikR"/>
    <property type="match status" value="1"/>
</dbReference>
<keyword evidence="5 7" id="KW-0238">DNA-binding</keyword>
<evidence type="ECO:0000256" key="5">
    <source>
        <dbReference type="ARBA" id="ARBA00023125"/>
    </source>
</evidence>
<accession>A0A6F8VAB1</accession>
<reference evidence="12" key="1">
    <citation type="submission" date="2020-03" db="EMBL/GenBank/DDBJ databases">
        <title>Complete genome sequence of sulfur-oxidizing bacterium skT11.</title>
        <authorList>
            <person name="Kanda M."/>
            <person name="Kojima H."/>
            <person name="Fukui M."/>
        </authorList>
    </citation>
    <scope>NUCLEOTIDE SEQUENCE [LARGE SCALE GENOMIC DNA]</scope>
    <source>
        <strain evidence="12">skT11</strain>
    </source>
</reference>
<dbReference type="GO" id="GO:0016151">
    <property type="term" value="F:nickel cation binding"/>
    <property type="evidence" value="ECO:0007669"/>
    <property type="project" value="UniProtKB-UniRule"/>
</dbReference>
<comment type="similarity">
    <text evidence="1 7">Belongs to the transcriptional regulatory CopG/NikR family.</text>
</comment>
<protein>
    <recommendedName>
        <fullName evidence="7">Putative nickel-responsive regulator</fullName>
    </recommendedName>
</protein>
<dbReference type="InterPro" id="IPR027271">
    <property type="entry name" value="Acetolactate_synth/TF_NikR_C"/>
</dbReference>
<dbReference type="Proteomes" id="UP000502260">
    <property type="component" value="Chromosome"/>
</dbReference>
<dbReference type="SUPFAM" id="SSF47598">
    <property type="entry name" value="Ribbon-helix-helix"/>
    <property type="match status" value="1"/>
</dbReference>
<feature type="region of interest" description="Disordered" evidence="8">
    <location>
        <begin position="132"/>
        <end position="159"/>
    </location>
</feature>
<keyword evidence="4 7" id="KW-0805">Transcription regulation</keyword>
<feature type="binding site" evidence="7">
    <location>
        <position position="77"/>
    </location>
    <ligand>
        <name>Ni(2+)</name>
        <dbReference type="ChEBI" id="CHEBI:49786"/>
    </ligand>
</feature>
<dbReference type="Pfam" id="PF08753">
    <property type="entry name" value="NikR_C"/>
    <property type="match status" value="1"/>
</dbReference>
<comment type="function">
    <text evidence="7">Transcriptional regulator.</text>
</comment>
<evidence type="ECO:0000313" key="11">
    <source>
        <dbReference type="EMBL" id="BCB26081.1"/>
    </source>
</evidence>
<feature type="compositionally biased region" description="Basic residues" evidence="8">
    <location>
        <begin position="149"/>
        <end position="159"/>
    </location>
</feature>
<dbReference type="NCBIfam" id="NF003381">
    <property type="entry name" value="PRK04460.1"/>
    <property type="match status" value="1"/>
</dbReference>
<evidence type="ECO:0000259" key="10">
    <source>
        <dbReference type="Pfam" id="PF08753"/>
    </source>
</evidence>
<comment type="cofactor">
    <cofactor evidence="7">
        <name>Ni(2+)</name>
        <dbReference type="ChEBI" id="CHEBI:49786"/>
    </cofactor>
    <text evidence="7">Binds 1 nickel ion per subunit.</text>
</comment>
<dbReference type="InterPro" id="IPR014864">
    <property type="entry name" value="TF_NikR_Ni-bd_C"/>
</dbReference>
<dbReference type="KEGG" id="slac:SKTS_09670"/>
<evidence type="ECO:0000256" key="7">
    <source>
        <dbReference type="HAMAP-Rule" id="MF_00476"/>
    </source>
</evidence>
<sequence>MERFTISLDDELAREFDKLIAARGYSNRSEAVRDLLRGQLEQERQARDDAPHCVANLSYVYNHHERELAERLTGMQHDHHDLTVASMHAHLDHDNCIESVILKGPSASVRAFADALMAERGVRHGRLNLISGDVDQGRHSHGSAPGAKAKPHMHFRPKT</sequence>
<dbReference type="PANTHER" id="PTHR34719:SF2">
    <property type="entry name" value="NICKEL-RESPONSIVE REGULATOR"/>
    <property type="match status" value="1"/>
</dbReference>
<dbReference type="InterPro" id="IPR022988">
    <property type="entry name" value="Ni_resp_reg_NikR"/>
</dbReference>
<dbReference type="InterPro" id="IPR013321">
    <property type="entry name" value="Arc_rbn_hlx_hlx"/>
</dbReference>
<proteinExistence type="inferred from homology"/>
<dbReference type="Pfam" id="PF01402">
    <property type="entry name" value="RHH_1"/>
    <property type="match status" value="1"/>
</dbReference>
<keyword evidence="2 7" id="KW-0533">Nickel</keyword>
<keyword evidence="12" id="KW-1185">Reference proteome</keyword>
<dbReference type="GO" id="GO:0003700">
    <property type="term" value="F:DNA-binding transcription factor activity"/>
    <property type="evidence" value="ECO:0007669"/>
    <property type="project" value="UniProtKB-UniRule"/>
</dbReference>
<feature type="domain" description="Transcription factor NikR nickel binding C-terminal" evidence="10">
    <location>
        <begin position="54"/>
        <end position="130"/>
    </location>
</feature>
<feature type="binding site" evidence="7">
    <location>
        <position position="96"/>
    </location>
    <ligand>
        <name>Ni(2+)</name>
        <dbReference type="ChEBI" id="CHEBI:49786"/>
    </ligand>
</feature>
<evidence type="ECO:0000256" key="4">
    <source>
        <dbReference type="ARBA" id="ARBA00023015"/>
    </source>
</evidence>
<evidence type="ECO:0000259" key="9">
    <source>
        <dbReference type="Pfam" id="PF01402"/>
    </source>
</evidence>
<dbReference type="InterPro" id="IPR010985">
    <property type="entry name" value="Ribbon_hlx_hlx"/>
</dbReference>
<dbReference type="InterPro" id="IPR045865">
    <property type="entry name" value="ACT-like_dom_sf"/>
</dbReference>
<dbReference type="PANTHER" id="PTHR34719">
    <property type="entry name" value="NICKEL-RESPONSIVE REGULATOR"/>
    <property type="match status" value="1"/>
</dbReference>
<dbReference type="InterPro" id="IPR002145">
    <property type="entry name" value="CopG"/>
</dbReference>
<dbReference type="NCBIfam" id="NF002815">
    <property type="entry name" value="PRK02967.1"/>
    <property type="match status" value="1"/>
</dbReference>
<evidence type="ECO:0000256" key="1">
    <source>
        <dbReference type="ARBA" id="ARBA00008478"/>
    </source>
</evidence>
<dbReference type="AlphaFoldDB" id="A0A6F8VAB1"/>
<name>A0A6F8VAB1_9PROT</name>
<organism evidence="11 12">
    <name type="scientific">Sulfurimicrobium lacus</name>
    <dbReference type="NCBI Taxonomy" id="2715678"/>
    <lineage>
        <taxon>Bacteria</taxon>
        <taxon>Pseudomonadati</taxon>
        <taxon>Pseudomonadota</taxon>
        <taxon>Betaproteobacteria</taxon>
        <taxon>Nitrosomonadales</taxon>
        <taxon>Sulfuricellaceae</taxon>
        <taxon>Sulfurimicrobium</taxon>
    </lineage>
</organism>
<evidence type="ECO:0000256" key="8">
    <source>
        <dbReference type="SAM" id="MobiDB-lite"/>
    </source>
</evidence>
<feature type="binding site" evidence="7">
    <location>
        <position position="88"/>
    </location>
    <ligand>
        <name>Ni(2+)</name>
        <dbReference type="ChEBI" id="CHEBI:49786"/>
    </ligand>
</feature>
<keyword evidence="6 7" id="KW-0804">Transcription</keyword>
<evidence type="ECO:0000256" key="3">
    <source>
        <dbReference type="ARBA" id="ARBA00022723"/>
    </source>
</evidence>
<dbReference type="RefSeq" id="WP_173061179.1">
    <property type="nucleotide sequence ID" value="NZ_AP022853.1"/>
</dbReference>
<dbReference type="GO" id="GO:0003677">
    <property type="term" value="F:DNA binding"/>
    <property type="evidence" value="ECO:0007669"/>
    <property type="project" value="UniProtKB-KW"/>
</dbReference>
<feature type="domain" description="Ribbon-helix-helix protein CopG" evidence="9">
    <location>
        <begin position="2"/>
        <end position="43"/>
    </location>
</feature>
<dbReference type="SUPFAM" id="SSF55021">
    <property type="entry name" value="ACT-like"/>
    <property type="match status" value="1"/>
</dbReference>
<feature type="binding site" evidence="7">
    <location>
        <position position="90"/>
    </location>
    <ligand>
        <name>Ni(2+)</name>
        <dbReference type="ChEBI" id="CHEBI:49786"/>
    </ligand>
</feature>
<gene>
    <name evidence="11" type="primary">nikR</name>
    <name evidence="11" type="ORF">SKTS_09670</name>
</gene>
<dbReference type="GO" id="GO:0010045">
    <property type="term" value="P:response to nickel cation"/>
    <property type="evidence" value="ECO:0007669"/>
    <property type="project" value="InterPro"/>
</dbReference>
<dbReference type="CDD" id="cd22231">
    <property type="entry name" value="RHH_NikR_HicB-like"/>
    <property type="match status" value="1"/>
</dbReference>
<evidence type="ECO:0000313" key="12">
    <source>
        <dbReference type="Proteomes" id="UP000502260"/>
    </source>
</evidence>
<keyword evidence="3 7" id="KW-0479">Metal-binding</keyword>
<dbReference type="EMBL" id="AP022853">
    <property type="protein sequence ID" value="BCB26081.1"/>
    <property type="molecule type" value="Genomic_DNA"/>
</dbReference>
<dbReference type="InterPro" id="IPR050192">
    <property type="entry name" value="CopG/NikR_regulator"/>
</dbReference>